<comment type="caution">
    <text evidence="2">The sequence shown here is derived from an EMBL/GenBank/DDBJ whole genome shotgun (WGS) entry which is preliminary data.</text>
</comment>
<reference evidence="2" key="1">
    <citation type="submission" date="2009-10" db="EMBL/GenBank/DDBJ databases">
        <title>Diversity of trophic interactions inside an arsenic-rich microbial ecosystem.</title>
        <authorList>
            <person name="Bertin P.N."/>
            <person name="Heinrich-Salmeron A."/>
            <person name="Pelletier E."/>
            <person name="Goulhen-Chollet F."/>
            <person name="Arsene-Ploetze F."/>
            <person name="Gallien S."/>
            <person name="Calteau A."/>
            <person name="Vallenet D."/>
            <person name="Casiot C."/>
            <person name="Chane-Woon-Ming B."/>
            <person name="Giloteaux L."/>
            <person name="Barakat M."/>
            <person name="Bonnefoy V."/>
            <person name="Bruneel O."/>
            <person name="Chandler M."/>
            <person name="Cleiss J."/>
            <person name="Duran R."/>
            <person name="Elbaz-Poulichet F."/>
            <person name="Fonknechten N."/>
            <person name="Lauga B."/>
            <person name="Mornico D."/>
            <person name="Ortet P."/>
            <person name="Schaeffer C."/>
            <person name="Siguier P."/>
            <person name="Alexander Thil Smith A."/>
            <person name="Van Dorsselaer A."/>
            <person name="Weissenbach J."/>
            <person name="Medigue C."/>
            <person name="Le Paslier D."/>
        </authorList>
    </citation>
    <scope>NUCLEOTIDE SEQUENCE</scope>
</reference>
<evidence type="ECO:0000313" key="2">
    <source>
        <dbReference type="EMBL" id="CBI08273.1"/>
    </source>
</evidence>
<dbReference type="PANTHER" id="PTHR33175">
    <property type="entry name" value="DNA-BINDING PROTEIN HU"/>
    <property type="match status" value="1"/>
</dbReference>
<gene>
    <name evidence="2" type="ORF">CARN6_1725</name>
</gene>
<evidence type="ECO:0000256" key="1">
    <source>
        <dbReference type="ARBA" id="ARBA00023125"/>
    </source>
</evidence>
<evidence type="ECO:0008006" key="3">
    <source>
        <dbReference type="Google" id="ProtNLM"/>
    </source>
</evidence>
<dbReference type="EMBL" id="CABQ01000201">
    <property type="protein sequence ID" value="CBI08273.1"/>
    <property type="molecule type" value="Genomic_DNA"/>
</dbReference>
<dbReference type="GO" id="GO:0030527">
    <property type="term" value="F:structural constituent of chromatin"/>
    <property type="evidence" value="ECO:0007669"/>
    <property type="project" value="InterPro"/>
</dbReference>
<dbReference type="InterPro" id="IPR010992">
    <property type="entry name" value="IHF-like_DNA-bd_dom_sf"/>
</dbReference>
<protein>
    <recommendedName>
        <fullName evidence="3">HU family DNA-binding protein</fullName>
    </recommendedName>
</protein>
<dbReference type="AlphaFoldDB" id="E6QM02"/>
<dbReference type="Pfam" id="PF00216">
    <property type="entry name" value="Bac_DNA_binding"/>
    <property type="match status" value="1"/>
</dbReference>
<dbReference type="Gene3D" id="4.10.520.10">
    <property type="entry name" value="IHF-like DNA-binding proteins"/>
    <property type="match status" value="1"/>
</dbReference>
<proteinExistence type="predicted"/>
<dbReference type="CDD" id="cd00591">
    <property type="entry name" value="HU_IHF"/>
    <property type="match status" value="1"/>
</dbReference>
<dbReference type="SUPFAM" id="SSF47729">
    <property type="entry name" value="IHF-like DNA-binding proteins"/>
    <property type="match status" value="1"/>
</dbReference>
<dbReference type="GO" id="GO:0003677">
    <property type="term" value="F:DNA binding"/>
    <property type="evidence" value="ECO:0007669"/>
    <property type="project" value="UniProtKB-KW"/>
</dbReference>
<accession>E6QM02</accession>
<dbReference type="SMART" id="SM00411">
    <property type="entry name" value="BHL"/>
    <property type="match status" value="1"/>
</dbReference>
<dbReference type="InterPro" id="IPR000119">
    <property type="entry name" value="Hist_DNA-bd"/>
</dbReference>
<dbReference type="PANTHER" id="PTHR33175:SF3">
    <property type="entry name" value="DNA-BINDING PROTEIN HU-BETA"/>
    <property type="match status" value="1"/>
</dbReference>
<organism evidence="2">
    <name type="scientific">mine drainage metagenome</name>
    <dbReference type="NCBI Taxonomy" id="410659"/>
    <lineage>
        <taxon>unclassified sequences</taxon>
        <taxon>metagenomes</taxon>
        <taxon>ecological metagenomes</taxon>
    </lineage>
</organism>
<name>E6QM02_9ZZZZ</name>
<sequence length="108" mass="11286">MTNSPILPVSIVTLKTLSEDVSDALGMTKKSGHEFAQALSVTIAAALADGCVVSIPGIGRIRPVTREARVGRNPSNGSLLRIPEKRAVKFTVAKPLHDLLNGNDGDAA</sequence>
<keyword evidence="1" id="KW-0238">DNA-binding</keyword>